<dbReference type="AlphaFoldDB" id="A0A1V1NSG5"/>
<reference evidence="2" key="1">
    <citation type="submission" date="2012-11" db="EMBL/GenBank/DDBJ databases">
        <authorList>
            <person name="Lucero-Rivera Y.E."/>
            <person name="Tovar-Ramirez D."/>
        </authorList>
    </citation>
    <scope>NUCLEOTIDE SEQUENCE [LARGE SCALE GENOMIC DNA]</scope>
    <source>
        <strain evidence="2">Araruama</strain>
    </source>
</reference>
<evidence type="ECO:0000313" key="2">
    <source>
        <dbReference type="Proteomes" id="UP000189670"/>
    </source>
</evidence>
<comment type="caution">
    <text evidence="1">The sequence shown here is derived from an EMBL/GenBank/DDBJ whole genome shotgun (WGS) entry which is preliminary data.</text>
</comment>
<proteinExistence type="predicted"/>
<protein>
    <submittedName>
        <fullName evidence="1">Uncharacterized protein</fullName>
    </submittedName>
</protein>
<dbReference type="Proteomes" id="UP000189670">
    <property type="component" value="Unassembled WGS sequence"/>
</dbReference>
<gene>
    <name evidence="1" type="ORF">OMM_14134</name>
</gene>
<name>A0A1V1NSG5_9BACT</name>
<evidence type="ECO:0000313" key="1">
    <source>
        <dbReference type="EMBL" id="ETR65511.1"/>
    </source>
</evidence>
<dbReference type="EMBL" id="ATBP01002752">
    <property type="protein sequence ID" value="ETR65511.1"/>
    <property type="molecule type" value="Genomic_DNA"/>
</dbReference>
<sequence>MLKELTPEKKQTLADFIKSFQNSKGYIHDPLVQRISKLRRYYNAFRTRDFDNFFNELTRRAETRQAFAALCCLESKPHQPFLNIPYTESDIENYVHKLNWSLPWGAGSHISHLLFFLKKIMNYIKLMVINLKN</sequence>
<accession>A0A1V1NSG5</accession>
<organism evidence="1 2">
    <name type="scientific">Candidatus Magnetoglobus multicellularis str. Araruama</name>
    <dbReference type="NCBI Taxonomy" id="890399"/>
    <lineage>
        <taxon>Bacteria</taxon>
        <taxon>Pseudomonadati</taxon>
        <taxon>Thermodesulfobacteriota</taxon>
        <taxon>Desulfobacteria</taxon>
        <taxon>Desulfobacterales</taxon>
        <taxon>Desulfobacteraceae</taxon>
        <taxon>Candidatus Magnetoglobus</taxon>
    </lineage>
</organism>